<feature type="region of interest" description="Disordered" evidence="1">
    <location>
        <begin position="78"/>
        <end position="309"/>
    </location>
</feature>
<feature type="compositionally biased region" description="Low complexity" evidence="1">
    <location>
        <begin position="192"/>
        <end position="209"/>
    </location>
</feature>
<dbReference type="InParanoid" id="A0A6P5KW79"/>
<protein>
    <submittedName>
        <fullName evidence="3">Nascent polypeptide-associated complex subunit alpha, muscle-specific form-like</fullName>
    </submittedName>
</protein>
<feature type="compositionally biased region" description="Polar residues" evidence="1">
    <location>
        <begin position="44"/>
        <end position="54"/>
    </location>
</feature>
<name>A0A6P5KW79_PHACI</name>
<evidence type="ECO:0000256" key="1">
    <source>
        <dbReference type="SAM" id="MobiDB-lite"/>
    </source>
</evidence>
<feature type="compositionally biased region" description="Low complexity" evidence="1">
    <location>
        <begin position="270"/>
        <end position="281"/>
    </location>
</feature>
<proteinExistence type="predicted"/>
<reference evidence="3" key="1">
    <citation type="submission" date="2025-08" db="UniProtKB">
        <authorList>
            <consortium name="RefSeq"/>
        </authorList>
    </citation>
    <scope>IDENTIFICATION</scope>
    <source>
        <tissue evidence="3">Spleen</tissue>
    </source>
</reference>
<feature type="compositionally biased region" description="Low complexity" evidence="1">
    <location>
        <begin position="247"/>
        <end position="257"/>
    </location>
</feature>
<evidence type="ECO:0000313" key="3">
    <source>
        <dbReference type="RefSeq" id="XP_020850195.1"/>
    </source>
</evidence>
<dbReference type="GeneID" id="110213947"/>
<organism evidence="2 3">
    <name type="scientific">Phascolarctos cinereus</name>
    <name type="common">Koala</name>
    <dbReference type="NCBI Taxonomy" id="38626"/>
    <lineage>
        <taxon>Eukaryota</taxon>
        <taxon>Metazoa</taxon>
        <taxon>Chordata</taxon>
        <taxon>Craniata</taxon>
        <taxon>Vertebrata</taxon>
        <taxon>Euteleostomi</taxon>
        <taxon>Mammalia</taxon>
        <taxon>Metatheria</taxon>
        <taxon>Diprotodontia</taxon>
        <taxon>Phascolarctidae</taxon>
        <taxon>Phascolarctos</taxon>
    </lineage>
</organism>
<feature type="compositionally biased region" description="Pro residues" evidence="1">
    <location>
        <begin position="236"/>
        <end position="246"/>
    </location>
</feature>
<feature type="compositionally biased region" description="Basic and acidic residues" evidence="1">
    <location>
        <begin position="93"/>
        <end position="108"/>
    </location>
</feature>
<feature type="compositionally biased region" description="Basic and acidic residues" evidence="1">
    <location>
        <begin position="292"/>
        <end position="309"/>
    </location>
</feature>
<sequence>MRIPLHPAQCPQRYLTQDTPPDPLRMRLIPQRPPDNPESPWRDTPQNLEPTLNQVRPIPLGVGSPVTIQKDPIQRALILGGHPRPKNPLALRGDLRLLRGTPKPEESLTSRWIPKPEGPLTPQRNSSDSKSWDPPPPGGTPKPEEPRPLKGIPEPLKTPKRERTPTPGTWYQRPSGGTPKPERTPTPGTWASSPQPSPSFSPTLSSPRSGLALPSCRGPSRTRSRAATTEIGAEAAPPPPSSPLAPPTAATASCARSQPGSGSMDPPSPRLSLRPRAASSAHAQEATLTDAQGDRRQSAPTRPREPRKREVLHLVAKRRNCTLHLLGHPPGERKSCQIKNTGLAMSPQESSVAPSFLKDKVQAPTCGLENPSQSGPRGCSRLLSDHHISIKLAWLLFPSRLSN</sequence>
<accession>A0A6P5KW79</accession>
<feature type="region of interest" description="Disordered" evidence="1">
    <location>
        <begin position="1"/>
        <end position="58"/>
    </location>
</feature>
<keyword evidence="2" id="KW-1185">Reference proteome</keyword>
<dbReference type="Proteomes" id="UP000515140">
    <property type="component" value="Unplaced"/>
</dbReference>
<feature type="compositionally biased region" description="Low complexity" evidence="1">
    <location>
        <begin position="226"/>
        <end position="235"/>
    </location>
</feature>
<evidence type="ECO:0000313" key="2">
    <source>
        <dbReference type="Proteomes" id="UP000515140"/>
    </source>
</evidence>
<dbReference type="RefSeq" id="XP_020850195.1">
    <property type="nucleotide sequence ID" value="XM_020994536.1"/>
</dbReference>
<dbReference type="AlphaFoldDB" id="A0A6P5KW79"/>
<gene>
    <name evidence="3" type="primary">LOC110213947</name>
</gene>
<dbReference type="KEGG" id="pcw:110213947"/>